<sequence>MTQFSVSIPLYTIAVILFIWYLVVVGLAYNGFVEIFRKFNNSLRSKIDCKIIDSELEGVSILRPIKGVDPEMEICLQSSFQQDYALDKFEIIFCVQDSKDPAINLVERLIAKYPHVDAKLMIDDQANKANYGPNPKVNNLAKGYKAAKFDILWVQDSNVWSRPDVLRRSVYSLTHSLDNGRTTKRPVKLIHHAPMATCLTQNGELSSLGAQLDEMFLATSHSKFYVSLNKVAVAPCVNGKSNLYKRSELDDAVKKMGDLAEVASIDGQSGDRLQDAKYYSLTPGEGLRFFARYIGEDNMIGIALWDFGHGRTGMTGDCVMQPSSGYNSIFDYCVRRMRWLRVRKYMVLAATLLEPTTECILCGTFGTFAISVLFFNQFFSRAWFVFHVMIWFLTDFIQFHYLFSCVRMNNGSSDTSSTTTGNGSQPFFLNESFNMGFRFKGHRFRSLKKFVPIWILREILAFPVWLVAILGSRIDWRGQPFKIKADLSAERL</sequence>
<dbReference type="InterPro" id="IPR029044">
    <property type="entry name" value="Nucleotide-diphossugar_trans"/>
</dbReference>
<keyword evidence="9 15" id="KW-0812">Transmembrane</keyword>
<reference evidence="17" key="1">
    <citation type="submission" date="2016-04" db="EMBL/GenBank/DDBJ databases">
        <title>Comparative genomics of biotechnologically important yeasts.</title>
        <authorList>
            <consortium name="DOE Joint Genome Institute"/>
            <person name="Riley R."/>
            <person name="Haridas S."/>
            <person name="Wolfe K.H."/>
            <person name="Lopes M.R."/>
            <person name="Hittinger C.T."/>
            <person name="Goker M."/>
            <person name="Salamov A."/>
            <person name="Wisecaver J."/>
            <person name="Long T.M."/>
            <person name="Aerts A.L."/>
            <person name="Barry K."/>
            <person name="Choi C."/>
            <person name="Clum A."/>
            <person name="Coughlan A.Y."/>
            <person name="Deshpande S."/>
            <person name="Douglass A.P."/>
            <person name="Hanson S.J."/>
            <person name="Klenk H.-P."/>
            <person name="Labutti K."/>
            <person name="Lapidus A."/>
            <person name="Lindquist E."/>
            <person name="Lipzen A."/>
            <person name="Meier-Kolthoff J.P."/>
            <person name="Ohm R.A."/>
            <person name="Otillar R.P."/>
            <person name="Pangilinan J."/>
            <person name="Peng Y."/>
            <person name="Rokas A."/>
            <person name="Rosa C.A."/>
            <person name="Scheuner C."/>
            <person name="Sibirny A.A."/>
            <person name="Slot J.C."/>
            <person name="Stielow J.B."/>
            <person name="Sun H."/>
            <person name="Kurtzman C.P."/>
            <person name="Blackwell M."/>
            <person name="Grigoriev I.V."/>
            <person name="Jeffries T.W."/>
        </authorList>
    </citation>
    <scope>NUCLEOTIDE SEQUENCE [LARGE SCALE GENOMIC DNA]</scope>
    <source>
        <strain evidence="17">NRRL YB-2248</strain>
    </source>
</reference>
<evidence type="ECO:0000256" key="7">
    <source>
        <dbReference type="ARBA" id="ARBA00022676"/>
    </source>
</evidence>
<evidence type="ECO:0000256" key="10">
    <source>
        <dbReference type="ARBA" id="ARBA00022989"/>
    </source>
</evidence>
<dbReference type="Proteomes" id="UP000094801">
    <property type="component" value="Unassembled WGS sequence"/>
</dbReference>
<protein>
    <recommendedName>
        <fullName evidence="6">Ceramide glucosyltransferase</fullName>
        <ecNumber evidence="5">2.4.1.80</ecNumber>
    </recommendedName>
    <alternativeName>
        <fullName evidence="13">Glucosylceramide synthase</fullName>
    </alternativeName>
    <alternativeName>
        <fullName evidence="14">UDP-glucose ceramide glucosyltransferase</fullName>
    </alternativeName>
    <alternativeName>
        <fullName evidence="12">UDP-glucose:N-acylsphingosine D-glucosyltransferase</fullName>
    </alternativeName>
</protein>
<accession>A0A1E4T2J4</accession>
<evidence type="ECO:0000313" key="17">
    <source>
        <dbReference type="Proteomes" id="UP000094801"/>
    </source>
</evidence>
<keyword evidence="10 15" id="KW-1133">Transmembrane helix</keyword>
<evidence type="ECO:0000256" key="5">
    <source>
        <dbReference type="ARBA" id="ARBA00012699"/>
    </source>
</evidence>
<evidence type="ECO:0000256" key="11">
    <source>
        <dbReference type="ARBA" id="ARBA00023136"/>
    </source>
</evidence>
<keyword evidence="8 16" id="KW-0808">Transferase</keyword>
<feature type="transmembrane region" description="Helical" evidence="15">
    <location>
        <begin position="381"/>
        <end position="403"/>
    </location>
</feature>
<dbReference type="Gene3D" id="3.90.550.10">
    <property type="entry name" value="Spore Coat Polysaccharide Biosynthesis Protein SpsA, Chain A"/>
    <property type="match status" value="1"/>
</dbReference>
<comment type="pathway">
    <text evidence="3">Sphingolipid metabolism.</text>
</comment>
<dbReference type="AlphaFoldDB" id="A0A1E4T2J4"/>
<evidence type="ECO:0000256" key="14">
    <source>
        <dbReference type="ARBA" id="ARBA00032575"/>
    </source>
</evidence>
<dbReference type="InterPro" id="IPR025993">
    <property type="entry name" value="Ceramide_glucosylTrfase"/>
</dbReference>
<dbReference type="EC" id="2.4.1.80" evidence="5"/>
<evidence type="ECO:0000256" key="6">
    <source>
        <dbReference type="ARBA" id="ARBA00019988"/>
    </source>
</evidence>
<dbReference type="PANTHER" id="PTHR12726:SF0">
    <property type="entry name" value="CERAMIDE GLUCOSYLTRANSFERASE"/>
    <property type="match status" value="1"/>
</dbReference>
<feature type="transmembrane region" description="Helical" evidence="15">
    <location>
        <begin position="6"/>
        <end position="29"/>
    </location>
</feature>
<evidence type="ECO:0000256" key="4">
    <source>
        <dbReference type="ARBA" id="ARBA00006739"/>
    </source>
</evidence>
<name>A0A1E4T2J4_9ASCO</name>
<dbReference type="STRING" id="983967.A0A1E4T2J4"/>
<proteinExistence type="inferred from homology"/>
<gene>
    <name evidence="16" type="ORF">CANARDRAFT_197734</name>
</gene>
<evidence type="ECO:0000256" key="9">
    <source>
        <dbReference type="ARBA" id="ARBA00022692"/>
    </source>
</evidence>
<keyword evidence="7" id="KW-0328">Glycosyltransferase</keyword>
<evidence type="ECO:0000256" key="2">
    <source>
        <dbReference type="ARBA" id="ARBA00004760"/>
    </source>
</evidence>
<dbReference type="SUPFAM" id="SSF53448">
    <property type="entry name" value="Nucleotide-diphospho-sugar transferases"/>
    <property type="match status" value="1"/>
</dbReference>
<dbReference type="PANTHER" id="PTHR12726">
    <property type="entry name" value="CERAMIDE GLUCOSYLTRANSFERASE"/>
    <property type="match status" value="1"/>
</dbReference>
<evidence type="ECO:0000256" key="12">
    <source>
        <dbReference type="ARBA" id="ARBA00031017"/>
    </source>
</evidence>
<dbReference type="GO" id="GO:0016020">
    <property type="term" value="C:membrane"/>
    <property type="evidence" value="ECO:0007669"/>
    <property type="project" value="UniProtKB-SubCell"/>
</dbReference>
<organism evidence="16 17">
    <name type="scientific">[Candida] arabinofermentans NRRL YB-2248</name>
    <dbReference type="NCBI Taxonomy" id="983967"/>
    <lineage>
        <taxon>Eukaryota</taxon>
        <taxon>Fungi</taxon>
        <taxon>Dikarya</taxon>
        <taxon>Ascomycota</taxon>
        <taxon>Saccharomycotina</taxon>
        <taxon>Pichiomycetes</taxon>
        <taxon>Pichiales</taxon>
        <taxon>Pichiaceae</taxon>
        <taxon>Ogataea</taxon>
        <taxon>Ogataea/Candida clade</taxon>
    </lineage>
</organism>
<keyword evidence="17" id="KW-1185">Reference proteome</keyword>
<dbReference type="UniPathway" id="UPA00222"/>
<evidence type="ECO:0000256" key="3">
    <source>
        <dbReference type="ARBA" id="ARBA00004991"/>
    </source>
</evidence>
<feature type="transmembrane region" description="Helical" evidence="15">
    <location>
        <begin position="450"/>
        <end position="471"/>
    </location>
</feature>
<keyword evidence="11 15" id="KW-0472">Membrane</keyword>
<comment type="pathway">
    <text evidence="2">Lipid metabolism; sphingolipid metabolism.</text>
</comment>
<dbReference type="GO" id="GO:0006679">
    <property type="term" value="P:glucosylceramide biosynthetic process"/>
    <property type="evidence" value="ECO:0007669"/>
    <property type="project" value="TreeGrafter"/>
</dbReference>
<evidence type="ECO:0000256" key="15">
    <source>
        <dbReference type="SAM" id="Phobius"/>
    </source>
</evidence>
<dbReference type="GO" id="GO:0008120">
    <property type="term" value="F:ceramide glucosyltransferase activity"/>
    <property type="evidence" value="ECO:0007669"/>
    <property type="project" value="UniProtKB-EC"/>
</dbReference>
<comment type="subcellular location">
    <subcellularLocation>
        <location evidence="1">Membrane</location>
        <topology evidence="1">Multi-pass membrane protein</topology>
    </subcellularLocation>
</comment>
<evidence type="ECO:0000256" key="8">
    <source>
        <dbReference type="ARBA" id="ARBA00022679"/>
    </source>
</evidence>
<dbReference type="EMBL" id="KV453851">
    <property type="protein sequence ID" value="ODV85967.1"/>
    <property type="molecule type" value="Genomic_DNA"/>
</dbReference>
<evidence type="ECO:0000256" key="1">
    <source>
        <dbReference type="ARBA" id="ARBA00004141"/>
    </source>
</evidence>
<feature type="transmembrane region" description="Helical" evidence="15">
    <location>
        <begin position="345"/>
        <end position="375"/>
    </location>
</feature>
<dbReference type="CDD" id="cd02520">
    <property type="entry name" value="Glucosylceramide_synthase"/>
    <property type="match status" value="1"/>
</dbReference>
<dbReference type="OrthoDB" id="1483400at2759"/>
<comment type="similarity">
    <text evidence="4">Belongs to the glycosyltransferase 2 family.</text>
</comment>
<evidence type="ECO:0000313" key="16">
    <source>
        <dbReference type="EMBL" id="ODV85967.1"/>
    </source>
</evidence>
<dbReference type="Pfam" id="PF13506">
    <property type="entry name" value="Glyco_transf_21"/>
    <property type="match status" value="1"/>
</dbReference>
<evidence type="ECO:0000256" key="13">
    <source>
        <dbReference type="ARBA" id="ARBA00031543"/>
    </source>
</evidence>